<accession>A0ABP9SZZ1</accession>
<proteinExistence type="predicted"/>
<sequence length="59" mass="6197">MVDETPSLPFGVGQVAACAGEAPEVMSMPTERPNAASVPVAARRRARGRVAAVMFWSLP</sequence>
<keyword evidence="2" id="KW-1185">Reference proteome</keyword>
<comment type="caution">
    <text evidence="1">The sequence shown here is derived from an EMBL/GenBank/DDBJ whole genome shotgun (WGS) entry which is preliminary data.</text>
</comment>
<gene>
    <name evidence="1" type="ORF">GCM10023323_13090</name>
</gene>
<evidence type="ECO:0000313" key="1">
    <source>
        <dbReference type="EMBL" id="GAA5205517.1"/>
    </source>
</evidence>
<reference evidence="2" key="1">
    <citation type="journal article" date="2019" name="Int. J. Syst. Evol. Microbiol.">
        <title>The Global Catalogue of Microorganisms (GCM) 10K type strain sequencing project: providing services to taxonomists for standard genome sequencing and annotation.</title>
        <authorList>
            <consortium name="The Broad Institute Genomics Platform"/>
            <consortium name="The Broad Institute Genome Sequencing Center for Infectious Disease"/>
            <person name="Wu L."/>
            <person name="Ma J."/>
        </authorList>
    </citation>
    <scope>NUCLEOTIDE SEQUENCE [LARGE SCALE GENOMIC DNA]</scope>
    <source>
        <strain evidence="2">JCM 18306</strain>
    </source>
</reference>
<evidence type="ECO:0000313" key="2">
    <source>
        <dbReference type="Proteomes" id="UP001499878"/>
    </source>
</evidence>
<protein>
    <submittedName>
        <fullName evidence="1">Uncharacterized protein</fullName>
    </submittedName>
</protein>
<name>A0ABP9SZZ1_9ACTN</name>
<organism evidence="1 2">
    <name type="scientific">Streptomyces thinghirensis</name>
    <dbReference type="NCBI Taxonomy" id="551547"/>
    <lineage>
        <taxon>Bacteria</taxon>
        <taxon>Bacillati</taxon>
        <taxon>Actinomycetota</taxon>
        <taxon>Actinomycetes</taxon>
        <taxon>Kitasatosporales</taxon>
        <taxon>Streptomycetaceae</taxon>
        <taxon>Streptomyces</taxon>
    </lineage>
</organism>
<dbReference type="Proteomes" id="UP001499878">
    <property type="component" value="Unassembled WGS sequence"/>
</dbReference>
<dbReference type="EMBL" id="BAABJR010000003">
    <property type="protein sequence ID" value="GAA5205517.1"/>
    <property type="molecule type" value="Genomic_DNA"/>
</dbReference>